<dbReference type="PANTHER" id="PTHR46093:SF18">
    <property type="entry name" value="FIBRONECTIN TYPE-III DOMAIN-CONTAINING PROTEIN"/>
    <property type="match status" value="1"/>
</dbReference>
<dbReference type="Pfam" id="PF24681">
    <property type="entry name" value="Kelch_KLHDC2_KLHL20_DRC7"/>
    <property type="match status" value="2"/>
</dbReference>
<dbReference type="SUPFAM" id="SSF50965">
    <property type="entry name" value="Galactose oxidase, central domain"/>
    <property type="match status" value="1"/>
</dbReference>
<feature type="region of interest" description="Disordered" evidence="3">
    <location>
        <begin position="365"/>
        <end position="385"/>
    </location>
</feature>
<dbReference type="VEuPathDB" id="FungiDB:RhiirA1_520831"/>
<dbReference type="InterPro" id="IPR011043">
    <property type="entry name" value="Gal_Oxase/kelch_b-propeller"/>
</dbReference>
<dbReference type="PANTHER" id="PTHR46093">
    <property type="entry name" value="ACYL-COA-BINDING DOMAIN-CONTAINING PROTEIN 5"/>
    <property type="match status" value="1"/>
</dbReference>
<feature type="compositionally biased region" description="Low complexity" evidence="3">
    <location>
        <begin position="376"/>
        <end position="385"/>
    </location>
</feature>
<evidence type="ECO:0008006" key="7">
    <source>
        <dbReference type="Google" id="ProtNLM"/>
    </source>
</evidence>
<feature type="compositionally biased region" description="Pro residues" evidence="3">
    <location>
        <begin position="365"/>
        <end position="375"/>
    </location>
</feature>
<dbReference type="EMBL" id="LLXH01000803">
    <property type="protein sequence ID" value="PKC62846.1"/>
    <property type="molecule type" value="Genomic_DNA"/>
</dbReference>
<evidence type="ECO:0000313" key="5">
    <source>
        <dbReference type="EMBL" id="PKC62846.1"/>
    </source>
</evidence>
<dbReference type="SUPFAM" id="SSF117281">
    <property type="entry name" value="Kelch motif"/>
    <property type="match status" value="1"/>
</dbReference>
<accession>A0A2N0RHQ5</accession>
<dbReference type="Gene3D" id="2.120.10.80">
    <property type="entry name" value="Kelch-type beta propeller"/>
    <property type="match status" value="2"/>
</dbReference>
<name>A0A2N0RHQ5_9GLOM</name>
<evidence type="ECO:0000256" key="2">
    <source>
        <dbReference type="ARBA" id="ARBA00022737"/>
    </source>
</evidence>
<dbReference type="VEuPathDB" id="FungiDB:FUN_002932"/>
<keyword evidence="1" id="KW-0880">Kelch repeat</keyword>
<keyword evidence="2" id="KW-0677">Repeat</keyword>
<evidence type="ECO:0000256" key="1">
    <source>
        <dbReference type="ARBA" id="ARBA00022441"/>
    </source>
</evidence>
<dbReference type="AlphaFoldDB" id="A0A2N0RHQ5"/>
<evidence type="ECO:0000256" key="4">
    <source>
        <dbReference type="SAM" id="SignalP"/>
    </source>
</evidence>
<gene>
    <name evidence="5" type="ORF">RhiirA1_520831</name>
</gene>
<reference evidence="5 6" key="1">
    <citation type="submission" date="2017-10" db="EMBL/GenBank/DDBJ databases">
        <title>Extensive intraspecific genome diversity in a model arbuscular mycorrhizal fungus.</title>
        <authorList>
            <person name="Chen E.C.H."/>
            <person name="Morin E."/>
            <person name="Baudet D."/>
            <person name="Noel J."/>
            <person name="Ndikumana S."/>
            <person name="Charron P."/>
            <person name="St-Onge C."/>
            <person name="Giorgi J."/>
            <person name="Grigoriev I.V."/>
            <person name="Roux C."/>
            <person name="Martin F.M."/>
            <person name="Corradi N."/>
        </authorList>
    </citation>
    <scope>NUCLEOTIDE SEQUENCE [LARGE SCALE GENOMIC DNA]</scope>
    <source>
        <strain evidence="5 6">A1</strain>
    </source>
</reference>
<dbReference type="Proteomes" id="UP000232688">
    <property type="component" value="Unassembled WGS sequence"/>
</dbReference>
<proteinExistence type="predicted"/>
<dbReference type="VEuPathDB" id="FungiDB:RhiirFUN_023994"/>
<keyword evidence="4" id="KW-0732">Signal</keyword>
<dbReference type="InterPro" id="IPR015915">
    <property type="entry name" value="Kelch-typ_b-propeller"/>
</dbReference>
<protein>
    <recommendedName>
        <fullName evidence="7">Galactose oxidase</fullName>
    </recommendedName>
</protein>
<organism evidence="5 6">
    <name type="scientific">Rhizophagus irregularis</name>
    <dbReference type="NCBI Taxonomy" id="588596"/>
    <lineage>
        <taxon>Eukaryota</taxon>
        <taxon>Fungi</taxon>
        <taxon>Fungi incertae sedis</taxon>
        <taxon>Mucoromycota</taxon>
        <taxon>Glomeromycotina</taxon>
        <taxon>Glomeromycetes</taxon>
        <taxon>Glomerales</taxon>
        <taxon>Glomeraceae</taxon>
        <taxon>Rhizophagus</taxon>
    </lineage>
</organism>
<evidence type="ECO:0000313" key="6">
    <source>
        <dbReference type="Proteomes" id="UP000232688"/>
    </source>
</evidence>
<feature type="chain" id="PRO_5014651149" description="Galactose oxidase" evidence="4">
    <location>
        <begin position="25"/>
        <end position="643"/>
    </location>
</feature>
<feature type="signal peptide" evidence="4">
    <location>
        <begin position="1"/>
        <end position="24"/>
    </location>
</feature>
<comment type="caution">
    <text evidence="5">The sequence shown here is derived from an EMBL/GenBank/DDBJ whole genome shotgun (WGS) entry which is preliminary data.</text>
</comment>
<sequence length="643" mass="72117">MSRNSSVYFIILWILIQVLVEVNCQMTPFKPSVYCRHTATLIDNKLYILGGWNLNRNVIKEFFYLDVSVPFNTQELSWQDLSNINMVPPHGYAASVKGGPNNDTLFLYGGISTDQTMSLVYTFDSQSIAWSIPKIAGVNTIRKWSLTGIISNDGRMYLWSGKANTGFVNEMLILDTINLNWSKGSIINAPTPRMNYGAILLPDNKIIYIGGGNDDTTTFNPNTLNISKGTALTLNEIYIYDMINDNWDTKVTSGNIPSNRASFSVVLSLDGKRIIIFGGYFTNTGYLDTTLYVLDLANYNWYIPKISGKIPKPRAFHKANVIGKYMVVSFGQGYDKTVESDILLLDISNNEEYIWTTIFDPKMPLPPPSTPPSTSPSPSHSSSSSHNNSDYMACVVVGSSLGGILLSVGSFLIYKWNKNKQKTIHENDNNNDYSQEEKVLPIVRDIDNNEQETIQIDQIPRNESTSNYEPIIIPPPIINKQEIILTPENENTTNHEPIIIPVNDHHGQEIILAPENENTTNHEPIIPVNDHHGQEIILAPENENTTNHEPIRTLQNENTTSNHEPTIPAPAVVNTNNYNYGQEVISTPNNNKISSQIFKDEILQAVKNEIGQNLKNELLQAVKNEIGQNLNNLNITRNNTKQD</sequence>
<evidence type="ECO:0000256" key="3">
    <source>
        <dbReference type="SAM" id="MobiDB-lite"/>
    </source>
</evidence>
<reference evidence="5 6" key="2">
    <citation type="submission" date="2017-10" db="EMBL/GenBank/DDBJ databases">
        <title>Genome analyses suggest a sexual origin of heterokaryosis in a supposedly ancient asexual fungus.</title>
        <authorList>
            <person name="Corradi N."/>
            <person name="Sedzielewska K."/>
            <person name="Noel J."/>
            <person name="Charron P."/>
            <person name="Farinelli L."/>
            <person name="Marton T."/>
            <person name="Kruger M."/>
            <person name="Pelin A."/>
            <person name="Brachmann A."/>
            <person name="Corradi N."/>
        </authorList>
    </citation>
    <scope>NUCLEOTIDE SEQUENCE [LARGE SCALE GENOMIC DNA]</scope>
    <source>
        <strain evidence="5 6">A1</strain>
    </source>
</reference>